<accession>X1BVL0</accession>
<gene>
    <name evidence="1" type="ORF">S01H4_32959</name>
</gene>
<dbReference type="AlphaFoldDB" id="X1BVL0"/>
<proteinExistence type="predicted"/>
<sequence length="251" mass="28666">MFAAAGSNYVENNVATYGLIEAIKIFEEVYPHREGTISWVHATDETIFRDDGMDFDINDYIIGEVDIKIHFNTGDLAGFEFVLTSYDDGNQEFNLIKNSNVQDHELPSDTLKPAIGDKYVILDILMPESYITAAETELQTKATTFINNNSDPRVNYLLTPDPKYFKDNAISLKVGDKVTVVDSDLGINKLVRIIRLTQSLYNLYKYMLEFSDQLEPQLIQVIISNQDEAERRIIISDVGDIYKARRNWRST</sequence>
<dbReference type="EMBL" id="BART01017288">
    <property type="protein sequence ID" value="GAG76196.1"/>
    <property type="molecule type" value="Genomic_DNA"/>
</dbReference>
<organism evidence="1">
    <name type="scientific">marine sediment metagenome</name>
    <dbReference type="NCBI Taxonomy" id="412755"/>
    <lineage>
        <taxon>unclassified sequences</taxon>
        <taxon>metagenomes</taxon>
        <taxon>ecological metagenomes</taxon>
    </lineage>
</organism>
<name>X1BVL0_9ZZZZ</name>
<reference evidence="1" key="1">
    <citation type="journal article" date="2014" name="Front. Microbiol.">
        <title>High frequency of phylogenetically diverse reductive dehalogenase-homologous genes in deep subseafloor sedimentary metagenomes.</title>
        <authorList>
            <person name="Kawai M."/>
            <person name="Futagami T."/>
            <person name="Toyoda A."/>
            <person name="Takaki Y."/>
            <person name="Nishi S."/>
            <person name="Hori S."/>
            <person name="Arai W."/>
            <person name="Tsubouchi T."/>
            <person name="Morono Y."/>
            <person name="Uchiyama I."/>
            <person name="Ito T."/>
            <person name="Fujiyama A."/>
            <person name="Inagaki F."/>
            <person name="Takami H."/>
        </authorList>
    </citation>
    <scope>NUCLEOTIDE SEQUENCE</scope>
    <source>
        <strain evidence="1">Expedition CK06-06</strain>
    </source>
</reference>
<evidence type="ECO:0000313" key="1">
    <source>
        <dbReference type="EMBL" id="GAG76196.1"/>
    </source>
</evidence>
<protein>
    <submittedName>
        <fullName evidence="1">Uncharacterized protein</fullName>
    </submittedName>
</protein>
<comment type="caution">
    <text evidence="1">The sequence shown here is derived from an EMBL/GenBank/DDBJ whole genome shotgun (WGS) entry which is preliminary data.</text>
</comment>
<feature type="non-terminal residue" evidence="1">
    <location>
        <position position="251"/>
    </location>
</feature>